<dbReference type="GO" id="GO:0004674">
    <property type="term" value="F:protein serine/threonine kinase activity"/>
    <property type="evidence" value="ECO:0007669"/>
    <property type="project" value="UniProtKB-EC"/>
</dbReference>
<dbReference type="SUPFAM" id="SSF49879">
    <property type="entry name" value="SMAD/FHA domain"/>
    <property type="match status" value="1"/>
</dbReference>
<evidence type="ECO:0000256" key="4">
    <source>
        <dbReference type="ARBA" id="ARBA00047899"/>
    </source>
</evidence>
<keyword evidence="3 6" id="KW-0067">ATP-binding</keyword>
<dbReference type="PROSITE" id="PS50011">
    <property type="entry name" value="PROTEIN_KINASE_DOM"/>
    <property type="match status" value="1"/>
</dbReference>
<feature type="compositionally biased region" description="Basic and acidic residues" evidence="7">
    <location>
        <begin position="10"/>
        <end position="25"/>
    </location>
</feature>
<evidence type="ECO:0000259" key="9">
    <source>
        <dbReference type="PROSITE" id="PS50011"/>
    </source>
</evidence>
<feature type="region of interest" description="Disordered" evidence="7">
    <location>
        <begin position="618"/>
        <end position="657"/>
    </location>
</feature>
<dbReference type="AlphaFoldDB" id="W9CWE1"/>
<accession>W9CWE1</accession>
<dbReference type="SUPFAM" id="SSF56112">
    <property type="entry name" value="Protein kinase-like (PK-like)"/>
    <property type="match status" value="1"/>
</dbReference>
<feature type="compositionally biased region" description="Basic and acidic residues" evidence="7">
    <location>
        <begin position="680"/>
        <end position="689"/>
    </location>
</feature>
<dbReference type="Gene3D" id="2.60.200.20">
    <property type="match status" value="1"/>
</dbReference>
<dbReference type="InterPro" id="IPR008271">
    <property type="entry name" value="Ser/Thr_kinase_AS"/>
</dbReference>
<evidence type="ECO:0000256" key="7">
    <source>
        <dbReference type="SAM" id="MobiDB-lite"/>
    </source>
</evidence>
<dbReference type="PANTHER" id="PTHR44167:SF30">
    <property type="entry name" value="PHOSPHORYLASE KINASE"/>
    <property type="match status" value="1"/>
</dbReference>
<dbReference type="GO" id="GO:0005524">
    <property type="term" value="F:ATP binding"/>
    <property type="evidence" value="ECO:0007669"/>
    <property type="project" value="UniProtKB-UniRule"/>
</dbReference>
<name>W9CWE1_SCLBF</name>
<dbReference type="OrthoDB" id="407410at2759"/>
<dbReference type="Gene3D" id="3.30.200.20">
    <property type="entry name" value="Phosphorylase Kinase, domain 1"/>
    <property type="match status" value="1"/>
</dbReference>
<dbReference type="PROSITE" id="PS00108">
    <property type="entry name" value="PROTEIN_KINASE_ST"/>
    <property type="match status" value="1"/>
</dbReference>
<comment type="catalytic activity">
    <reaction evidence="5">
        <text>L-seryl-[protein] + ATP = O-phospho-L-seryl-[protein] + ADP + H(+)</text>
        <dbReference type="Rhea" id="RHEA:17989"/>
        <dbReference type="Rhea" id="RHEA-COMP:9863"/>
        <dbReference type="Rhea" id="RHEA-COMP:11604"/>
        <dbReference type="ChEBI" id="CHEBI:15378"/>
        <dbReference type="ChEBI" id="CHEBI:29999"/>
        <dbReference type="ChEBI" id="CHEBI:30616"/>
        <dbReference type="ChEBI" id="CHEBI:83421"/>
        <dbReference type="ChEBI" id="CHEBI:456216"/>
        <dbReference type="EC" id="2.7.11.1"/>
    </reaction>
</comment>
<dbReference type="PROSITE" id="PS00107">
    <property type="entry name" value="PROTEIN_KINASE_ATP"/>
    <property type="match status" value="1"/>
</dbReference>
<reference evidence="10 11" key="1">
    <citation type="journal article" date="2014" name="Genome Announc.">
        <title>Draft genome sequence of Sclerotinia borealis, a psychrophilic plant pathogenic fungus.</title>
        <authorList>
            <person name="Mardanov A.V."/>
            <person name="Beletsky A.V."/>
            <person name="Kadnikov V.V."/>
            <person name="Ignatov A.N."/>
            <person name="Ravin N.V."/>
        </authorList>
    </citation>
    <scope>NUCLEOTIDE SEQUENCE [LARGE SCALE GENOMIC DNA]</scope>
    <source>
        <strain evidence="11">F-4157</strain>
    </source>
</reference>
<dbReference type="SMART" id="SM00220">
    <property type="entry name" value="S_TKc"/>
    <property type="match status" value="1"/>
</dbReference>
<dbReference type="Gene3D" id="1.10.510.10">
    <property type="entry name" value="Transferase(Phosphotransferase) domain 1"/>
    <property type="match status" value="1"/>
</dbReference>
<dbReference type="InterPro" id="IPR000253">
    <property type="entry name" value="FHA_dom"/>
</dbReference>
<dbReference type="FunFam" id="1.10.510.10:FF:000732">
    <property type="entry name" value="Protein serine-threonine kinase"/>
    <property type="match status" value="1"/>
</dbReference>
<feature type="compositionally biased region" description="Polar residues" evidence="7">
    <location>
        <begin position="36"/>
        <end position="60"/>
    </location>
</feature>
<dbReference type="Pfam" id="PF00069">
    <property type="entry name" value="Pkinase"/>
    <property type="match status" value="1"/>
</dbReference>
<feature type="region of interest" description="Disordered" evidence="7">
    <location>
        <begin position="671"/>
        <end position="710"/>
    </location>
</feature>
<evidence type="ECO:0000259" key="8">
    <source>
        <dbReference type="PROSITE" id="PS50006"/>
    </source>
</evidence>
<organism evidence="10 11">
    <name type="scientific">Sclerotinia borealis (strain F-4128)</name>
    <dbReference type="NCBI Taxonomy" id="1432307"/>
    <lineage>
        <taxon>Eukaryota</taxon>
        <taxon>Fungi</taxon>
        <taxon>Dikarya</taxon>
        <taxon>Ascomycota</taxon>
        <taxon>Pezizomycotina</taxon>
        <taxon>Leotiomycetes</taxon>
        <taxon>Helotiales</taxon>
        <taxon>Sclerotiniaceae</taxon>
        <taxon>Sclerotinia</taxon>
    </lineage>
</organism>
<evidence type="ECO:0000256" key="2">
    <source>
        <dbReference type="ARBA" id="ARBA00022741"/>
    </source>
</evidence>
<comment type="caution">
    <text evidence="10">The sequence shown here is derived from an EMBL/GenBank/DDBJ whole genome shotgun (WGS) entry which is preliminary data.</text>
</comment>
<dbReference type="GO" id="GO:0044773">
    <property type="term" value="P:mitotic DNA damage checkpoint signaling"/>
    <property type="evidence" value="ECO:0007669"/>
    <property type="project" value="TreeGrafter"/>
</dbReference>
<evidence type="ECO:0000313" key="10">
    <source>
        <dbReference type="EMBL" id="ESZ98860.1"/>
    </source>
</evidence>
<comment type="catalytic activity">
    <reaction evidence="4">
        <text>L-threonyl-[protein] + ATP = O-phospho-L-threonyl-[protein] + ADP + H(+)</text>
        <dbReference type="Rhea" id="RHEA:46608"/>
        <dbReference type="Rhea" id="RHEA-COMP:11060"/>
        <dbReference type="Rhea" id="RHEA-COMP:11605"/>
        <dbReference type="ChEBI" id="CHEBI:15378"/>
        <dbReference type="ChEBI" id="CHEBI:30013"/>
        <dbReference type="ChEBI" id="CHEBI:30616"/>
        <dbReference type="ChEBI" id="CHEBI:61977"/>
        <dbReference type="ChEBI" id="CHEBI:456216"/>
        <dbReference type="EC" id="2.7.11.1"/>
    </reaction>
</comment>
<dbReference type="Pfam" id="PF00498">
    <property type="entry name" value="FHA"/>
    <property type="match status" value="1"/>
</dbReference>
<feature type="binding site" evidence="6">
    <location>
        <position position="314"/>
    </location>
    <ligand>
        <name>ATP</name>
        <dbReference type="ChEBI" id="CHEBI:30616"/>
    </ligand>
</feature>
<sequence length="710" mass="79867">MASKGGKGNLKRDRVGTIEESESYKKPRRSERLSQPGHTPISNKQHLPSPVTHQESSSSSEHLRDGTATPPEGRPSQIQHRTPEPTERFLKEPQALSSPLVAYSQAKTQEMSQLPGNTTAFSNDVEDEEEEGVWGYLIPLNHKYGKRLVLKRRDACPLPEKESDLGNPRKGKDLNKEEVAYEATKFKGITSGGYLIGRHPECALQIDDIKVSNRHCLIFTENQAGLNVAVIEDLSSNGTFIEESIIGRNKRRQLEDGDEIQILDDARFVFRYPKLRETSKFLQNYTILDKLGSGHYATVYLCIEKATGHRFAVKIFTTKPGVGEKQKIEGLQQEIAILMGVSHPNMLCLKDTFDEPDATYLVLELAAEGELFNWIVKKGKLTEQETRKIFLQLFEGLKYLHERGIVHRDIKPENILMTDEDLHVKLADFGLSKIIGEASFTTSLCGTPSYVAPEILQDNNHRRYTRAVDIWALGVVLYICLCGFPPFSDELYSRDNPYDLKAQIRLARFDYPSPYWDNIGDPALDLIDHMLTVDPEKRYTVDECLSHPWMTQKTINLHDSTDGLVGGLAGLDFSKRKIMRERTLLSAINVVKLSKVITIESGKDPVKVYVKNSDAKSNCINHPASQQEPQQNGAKNEEVPSAQRDPKEFIEMGGKGDQTLFDYEGESIYPEDVEAIAKSPEMKAPESKTPKSKTTRPNTPKSKTPKKNGK</sequence>
<dbReference type="PROSITE" id="PS50006">
    <property type="entry name" value="FHA_DOMAIN"/>
    <property type="match status" value="1"/>
</dbReference>
<dbReference type="EMBL" id="AYSA01000028">
    <property type="protein sequence ID" value="ESZ98860.1"/>
    <property type="molecule type" value="Genomic_DNA"/>
</dbReference>
<dbReference type="FunFam" id="2.60.200.20:FF:000132">
    <property type="entry name" value="Cell-cycle checkpoint serine-threonine kinase (Eurofung)"/>
    <property type="match status" value="1"/>
</dbReference>
<feature type="domain" description="FHA" evidence="8">
    <location>
        <begin position="194"/>
        <end position="246"/>
    </location>
</feature>
<dbReference type="SMART" id="SM00240">
    <property type="entry name" value="FHA"/>
    <property type="match status" value="1"/>
</dbReference>
<protein>
    <submittedName>
        <fullName evidence="10">Uncharacterized protein</fullName>
    </submittedName>
</protein>
<evidence type="ECO:0000256" key="6">
    <source>
        <dbReference type="PROSITE-ProRule" id="PRU10141"/>
    </source>
</evidence>
<evidence type="ECO:0000256" key="3">
    <source>
        <dbReference type="ARBA" id="ARBA00022840"/>
    </source>
</evidence>
<proteinExistence type="inferred from homology"/>
<dbReference type="HOGENOM" id="CLU_000288_171_0_1"/>
<dbReference type="InterPro" id="IPR008984">
    <property type="entry name" value="SMAD_FHA_dom_sf"/>
</dbReference>
<dbReference type="InterPro" id="IPR017441">
    <property type="entry name" value="Protein_kinase_ATP_BS"/>
</dbReference>
<dbReference type="InterPro" id="IPR011009">
    <property type="entry name" value="Kinase-like_dom_sf"/>
</dbReference>
<keyword evidence="2 6" id="KW-0547">Nucleotide-binding</keyword>
<evidence type="ECO:0000256" key="5">
    <source>
        <dbReference type="ARBA" id="ARBA00048679"/>
    </source>
</evidence>
<feature type="region of interest" description="Disordered" evidence="7">
    <location>
        <begin position="1"/>
        <end position="86"/>
    </location>
</feature>
<dbReference type="Proteomes" id="UP000019487">
    <property type="component" value="Unassembled WGS sequence"/>
</dbReference>
<feature type="compositionally biased region" description="Polar residues" evidence="7">
    <location>
        <begin position="618"/>
        <end position="634"/>
    </location>
</feature>
<gene>
    <name evidence="10" type="ORF">SBOR_0718</name>
</gene>
<keyword evidence="11" id="KW-1185">Reference proteome</keyword>
<dbReference type="InterPro" id="IPR000719">
    <property type="entry name" value="Prot_kinase_dom"/>
</dbReference>
<dbReference type="STRING" id="1432307.W9CWE1"/>
<evidence type="ECO:0000256" key="1">
    <source>
        <dbReference type="ARBA" id="ARBA00005575"/>
    </source>
</evidence>
<feature type="domain" description="Protein kinase" evidence="9">
    <location>
        <begin position="285"/>
        <end position="550"/>
    </location>
</feature>
<evidence type="ECO:0000313" key="11">
    <source>
        <dbReference type="Proteomes" id="UP000019487"/>
    </source>
</evidence>
<comment type="similarity">
    <text evidence="1">Belongs to the protein kinase superfamily. CAMK Ser/Thr protein kinase family. CHEK2 subfamily.</text>
</comment>
<dbReference type="CDD" id="cd05117">
    <property type="entry name" value="STKc_CAMK"/>
    <property type="match status" value="1"/>
</dbReference>
<dbReference type="PANTHER" id="PTHR44167">
    <property type="entry name" value="OVARIAN-SPECIFIC SERINE/THREONINE-PROTEIN KINASE LOK-RELATED"/>
    <property type="match status" value="1"/>
</dbReference>
<dbReference type="GO" id="GO:0005634">
    <property type="term" value="C:nucleus"/>
    <property type="evidence" value="ECO:0007669"/>
    <property type="project" value="TreeGrafter"/>
</dbReference>